<dbReference type="InterPro" id="IPR037401">
    <property type="entry name" value="SnoaL-like"/>
</dbReference>
<dbReference type="EMBL" id="SWKR01000002">
    <property type="protein sequence ID" value="TKD50667.1"/>
    <property type="molecule type" value="Genomic_DNA"/>
</dbReference>
<dbReference type="Proteomes" id="UP000309138">
    <property type="component" value="Unassembled WGS sequence"/>
</dbReference>
<evidence type="ECO:0000313" key="3">
    <source>
        <dbReference type="Proteomes" id="UP000309138"/>
    </source>
</evidence>
<gene>
    <name evidence="2" type="ORF">FBR43_07700</name>
</gene>
<dbReference type="Pfam" id="PF12680">
    <property type="entry name" value="SnoaL_2"/>
    <property type="match status" value="2"/>
</dbReference>
<dbReference type="InterPro" id="IPR032710">
    <property type="entry name" value="NTF2-like_dom_sf"/>
</dbReference>
<evidence type="ECO:0000313" key="2">
    <source>
        <dbReference type="EMBL" id="TKD50667.1"/>
    </source>
</evidence>
<proteinExistence type="predicted"/>
<sequence length="277" mass="30857">MLDYAQYIATFCTGEDDRLVDTYFADDVTFTGGTRQHHGKEGLRSFLKWAHGGVREVPRVQSFLQSEELILAEIDMDFHATQQRRDFPFGDLDPGDSVTVKFLVSYRIANDKIVELKSMTWPPEKGVTKLPKLGGHPSQIAAFHAYCAAFSNADYDRFSSFYTDDVVLELGSVPPIHGKDGITGFYRKMFAVVRENITVHSVLADDRSIALDATARFTAQTDAPDFVVGPIAAGEYIEVRVFVHYELEGGLVRHIRVGRAGSEGAPRFFHADGTRKA</sequence>
<comment type="caution">
    <text evidence="2">The sequence shown here is derived from an EMBL/GenBank/DDBJ whole genome shotgun (WGS) entry which is preliminary data.</text>
</comment>
<accession>A0A4U1L1E9</accession>
<dbReference type="OrthoDB" id="459617at2"/>
<keyword evidence="3" id="KW-1185">Reference proteome</keyword>
<organism evidence="2 3">
    <name type="scientific">Sphingomonas baiyangensis</name>
    <dbReference type="NCBI Taxonomy" id="2572576"/>
    <lineage>
        <taxon>Bacteria</taxon>
        <taxon>Pseudomonadati</taxon>
        <taxon>Pseudomonadota</taxon>
        <taxon>Alphaproteobacteria</taxon>
        <taxon>Sphingomonadales</taxon>
        <taxon>Sphingomonadaceae</taxon>
        <taxon>Sphingomonas</taxon>
    </lineage>
</organism>
<dbReference type="Gene3D" id="3.10.450.50">
    <property type="match status" value="2"/>
</dbReference>
<dbReference type="AlphaFoldDB" id="A0A4U1L1E9"/>
<reference evidence="2 3" key="1">
    <citation type="submission" date="2019-04" db="EMBL/GenBank/DDBJ databases">
        <authorList>
            <person name="Yang Y."/>
            <person name="Wei D."/>
        </authorList>
    </citation>
    <scope>NUCLEOTIDE SEQUENCE [LARGE SCALE GENOMIC DNA]</scope>
    <source>
        <strain evidence="2 3">L-1-4w-11</strain>
    </source>
</reference>
<feature type="domain" description="SnoaL-like" evidence="1">
    <location>
        <begin position="144"/>
        <end position="254"/>
    </location>
</feature>
<protein>
    <submittedName>
        <fullName evidence="2">Nuclear transport factor 2 family protein</fullName>
    </submittedName>
</protein>
<name>A0A4U1L1E9_9SPHN</name>
<dbReference type="RefSeq" id="WP_136942611.1">
    <property type="nucleotide sequence ID" value="NZ_SWKR01000002.1"/>
</dbReference>
<evidence type="ECO:0000259" key="1">
    <source>
        <dbReference type="Pfam" id="PF12680"/>
    </source>
</evidence>
<dbReference type="SUPFAM" id="SSF54427">
    <property type="entry name" value="NTF2-like"/>
    <property type="match status" value="2"/>
</dbReference>
<feature type="domain" description="SnoaL-like" evidence="1">
    <location>
        <begin position="6"/>
        <end position="115"/>
    </location>
</feature>